<evidence type="ECO:0000313" key="12">
    <source>
        <dbReference type="EMBL" id="KAF9328518.1"/>
    </source>
</evidence>
<feature type="region of interest" description="Disordered" evidence="10">
    <location>
        <begin position="1"/>
        <end position="42"/>
    </location>
</feature>
<dbReference type="InterPro" id="IPR036864">
    <property type="entry name" value="Zn2-C6_fun-type_DNA-bd_sf"/>
</dbReference>
<feature type="compositionally biased region" description="Polar residues" evidence="10">
    <location>
        <begin position="491"/>
        <end position="502"/>
    </location>
</feature>
<evidence type="ECO:0000256" key="1">
    <source>
        <dbReference type="ARBA" id="ARBA00004123"/>
    </source>
</evidence>
<dbReference type="InterPro" id="IPR001138">
    <property type="entry name" value="Zn2Cys6_DnaBD"/>
</dbReference>
<feature type="compositionally biased region" description="Polar residues" evidence="10">
    <location>
        <begin position="22"/>
        <end position="37"/>
    </location>
</feature>
<evidence type="ECO:0000259" key="11">
    <source>
        <dbReference type="PROSITE" id="PS50048"/>
    </source>
</evidence>
<evidence type="ECO:0000256" key="6">
    <source>
        <dbReference type="ARBA" id="ARBA00023015"/>
    </source>
</evidence>
<dbReference type="InterPro" id="IPR056751">
    <property type="entry name" value="PAS_13"/>
</dbReference>
<dbReference type="GO" id="GO:0000977">
    <property type="term" value="F:RNA polymerase II transcription regulatory region sequence-specific DNA binding"/>
    <property type="evidence" value="ECO:0007669"/>
    <property type="project" value="TreeGrafter"/>
</dbReference>
<dbReference type="Proteomes" id="UP000696485">
    <property type="component" value="Unassembled WGS sequence"/>
</dbReference>
<dbReference type="AlphaFoldDB" id="A0A9P5SG26"/>
<evidence type="ECO:0000313" key="13">
    <source>
        <dbReference type="Proteomes" id="UP000696485"/>
    </source>
</evidence>
<dbReference type="GO" id="GO:0005634">
    <property type="term" value="C:nucleus"/>
    <property type="evidence" value="ECO:0007669"/>
    <property type="project" value="UniProtKB-SubCell"/>
</dbReference>
<accession>A0A9P5SG26</accession>
<name>A0A9P5SG26_9FUNG</name>
<comment type="subcellular location">
    <subcellularLocation>
        <location evidence="1">Nucleus</location>
    </subcellularLocation>
</comment>
<protein>
    <submittedName>
        <fullName evidence="12">Transcriptional regulator of nonfermentable carbon utilization</fullName>
    </submittedName>
</protein>
<evidence type="ECO:0000256" key="4">
    <source>
        <dbReference type="ARBA" id="ARBA00022723"/>
    </source>
</evidence>
<comment type="similarity">
    <text evidence="2">Belongs to the ERT1/acuK family.</text>
</comment>
<keyword evidence="6" id="KW-0805">Transcription regulation</keyword>
<evidence type="ECO:0000256" key="5">
    <source>
        <dbReference type="ARBA" id="ARBA00022833"/>
    </source>
</evidence>
<dbReference type="PANTHER" id="PTHR47659">
    <property type="entry name" value="ZN(II)2CYS6 TRANSCRIPTION FACTOR (EUROFUNG)-RELATED"/>
    <property type="match status" value="1"/>
</dbReference>
<feature type="compositionally biased region" description="Low complexity" evidence="10">
    <location>
        <begin position="88"/>
        <end position="107"/>
    </location>
</feature>
<feature type="region of interest" description="Disordered" evidence="10">
    <location>
        <begin position="439"/>
        <end position="502"/>
    </location>
</feature>
<evidence type="ECO:0000256" key="10">
    <source>
        <dbReference type="SAM" id="MobiDB-lite"/>
    </source>
</evidence>
<dbReference type="Gene3D" id="4.10.240.10">
    <property type="entry name" value="Zn(2)-C6 fungal-type DNA-binding domain"/>
    <property type="match status" value="1"/>
</dbReference>
<dbReference type="Pfam" id="PF24990">
    <property type="entry name" value="PAS_13"/>
    <property type="match status" value="2"/>
</dbReference>
<dbReference type="PROSITE" id="PS50048">
    <property type="entry name" value="ZN2_CY6_FUNGAL_2"/>
    <property type="match status" value="1"/>
</dbReference>
<proteinExistence type="inferred from homology"/>
<dbReference type="GO" id="GO:0006094">
    <property type="term" value="P:gluconeogenesis"/>
    <property type="evidence" value="ECO:0007669"/>
    <property type="project" value="UniProtKB-KW"/>
</dbReference>
<feature type="region of interest" description="Disordered" evidence="10">
    <location>
        <begin position="319"/>
        <end position="349"/>
    </location>
</feature>
<comment type="caution">
    <text evidence="12">The sequence shown here is derived from an EMBL/GenBank/DDBJ whole genome shotgun (WGS) entry which is preliminary data.</text>
</comment>
<feature type="region of interest" description="Disordered" evidence="10">
    <location>
        <begin position="59"/>
        <end position="151"/>
    </location>
</feature>
<keyword evidence="8" id="KW-0804">Transcription</keyword>
<keyword evidence="5" id="KW-0862">Zinc</keyword>
<evidence type="ECO:0000256" key="8">
    <source>
        <dbReference type="ARBA" id="ARBA00023163"/>
    </source>
</evidence>
<dbReference type="PANTHER" id="PTHR47659:SF1">
    <property type="entry name" value="TRANSCRIPTION ACTIVATOR OF GLUCONEOGENESIS ERT1"/>
    <property type="match status" value="1"/>
</dbReference>
<dbReference type="SUPFAM" id="SSF57701">
    <property type="entry name" value="Zn2/Cys6 DNA-binding domain"/>
    <property type="match status" value="1"/>
</dbReference>
<dbReference type="GO" id="GO:0008270">
    <property type="term" value="F:zinc ion binding"/>
    <property type="evidence" value="ECO:0007669"/>
    <property type="project" value="InterPro"/>
</dbReference>
<gene>
    <name evidence="12" type="primary">ERT1_1</name>
    <name evidence="12" type="ORF">BG006_008308</name>
</gene>
<keyword evidence="3" id="KW-0312">Gluconeogenesis</keyword>
<keyword evidence="13" id="KW-1185">Reference proteome</keyword>
<feature type="compositionally biased region" description="Low complexity" evidence="10">
    <location>
        <begin position="1"/>
        <end position="13"/>
    </location>
</feature>
<keyword evidence="9" id="KW-0539">Nucleus</keyword>
<dbReference type="SMART" id="SM00066">
    <property type="entry name" value="GAL4"/>
    <property type="match status" value="1"/>
</dbReference>
<organism evidence="12 13">
    <name type="scientific">Podila minutissima</name>
    <dbReference type="NCBI Taxonomy" id="64525"/>
    <lineage>
        <taxon>Eukaryota</taxon>
        <taxon>Fungi</taxon>
        <taxon>Fungi incertae sedis</taxon>
        <taxon>Mucoromycota</taxon>
        <taxon>Mortierellomycotina</taxon>
        <taxon>Mortierellomycetes</taxon>
        <taxon>Mortierellales</taxon>
        <taxon>Mortierellaceae</taxon>
        <taxon>Podila</taxon>
    </lineage>
</organism>
<reference evidence="12" key="1">
    <citation type="journal article" date="2020" name="Fungal Divers.">
        <title>Resolving the Mortierellaceae phylogeny through synthesis of multi-gene phylogenetics and phylogenomics.</title>
        <authorList>
            <person name="Vandepol N."/>
            <person name="Liber J."/>
            <person name="Desiro A."/>
            <person name="Na H."/>
            <person name="Kennedy M."/>
            <person name="Barry K."/>
            <person name="Grigoriev I.V."/>
            <person name="Miller A.N."/>
            <person name="O'Donnell K."/>
            <person name="Stajich J.E."/>
            <person name="Bonito G."/>
        </authorList>
    </citation>
    <scope>NUCLEOTIDE SEQUENCE</scope>
    <source>
        <strain evidence="12">NVP1</strain>
    </source>
</reference>
<evidence type="ECO:0000256" key="2">
    <source>
        <dbReference type="ARBA" id="ARBA00010855"/>
    </source>
</evidence>
<dbReference type="GO" id="GO:0000981">
    <property type="term" value="F:DNA-binding transcription factor activity, RNA polymerase II-specific"/>
    <property type="evidence" value="ECO:0007669"/>
    <property type="project" value="InterPro"/>
</dbReference>
<dbReference type="EMBL" id="JAAAUY010000557">
    <property type="protein sequence ID" value="KAF9328518.1"/>
    <property type="molecule type" value="Genomic_DNA"/>
</dbReference>
<keyword evidence="4" id="KW-0479">Metal-binding</keyword>
<evidence type="ECO:0000256" key="9">
    <source>
        <dbReference type="ARBA" id="ARBA00023242"/>
    </source>
</evidence>
<feature type="domain" description="Zn(2)-C6 fungal-type" evidence="11">
    <location>
        <begin position="278"/>
        <end position="307"/>
    </location>
</feature>
<dbReference type="CDD" id="cd00067">
    <property type="entry name" value="GAL4"/>
    <property type="match status" value="1"/>
</dbReference>
<evidence type="ECO:0000256" key="3">
    <source>
        <dbReference type="ARBA" id="ARBA00022432"/>
    </source>
</evidence>
<feature type="compositionally biased region" description="Low complexity" evidence="10">
    <location>
        <begin position="59"/>
        <end position="68"/>
    </location>
</feature>
<evidence type="ECO:0000256" key="7">
    <source>
        <dbReference type="ARBA" id="ARBA00023125"/>
    </source>
</evidence>
<keyword evidence="7" id="KW-0238">DNA-binding</keyword>
<feature type="compositionally biased region" description="Low complexity" evidence="10">
    <location>
        <begin position="447"/>
        <end position="484"/>
    </location>
</feature>
<feature type="compositionally biased region" description="Low complexity" evidence="10">
    <location>
        <begin position="124"/>
        <end position="151"/>
    </location>
</feature>
<dbReference type="GO" id="GO:0009267">
    <property type="term" value="P:cellular response to starvation"/>
    <property type="evidence" value="ECO:0007669"/>
    <property type="project" value="TreeGrafter"/>
</dbReference>
<dbReference type="InterPro" id="IPR050335">
    <property type="entry name" value="ERT1_acuK_gluconeogen_tf"/>
</dbReference>
<sequence length="689" mass="75560">MATTATISASTATPVVGRSMNLIGTSGTSKISNSSKTAKAVPAPVTTISHLSQAALMSLPSPPASVSAPSPPGSASDDDLVVLPTPCASAEVSPVASPAASPVASPETKTVPLPEEPEESAGHSSSTPTTTSSTAAATKKSPAPSSSSTLSAEATTFFDDMINAPQPPANILSLSPTTTLPDLYHDFFDNHPELYDSDQSSDPEMDLEDLDSPLIRARTMADLRRETVPTIQAPLIADRPKLETIDTINLMLQHNPRPLGAHDQNQASPQRRKKASRACFHCQKAHLTCDDSRPCQRCVKRDLAGTCADGVRKKAKYLQEAMDSQQQAAEEHHHHHHHEMAQTTMEDPSSLGDASLFFVPSTISTAPTTASALTNEYGFGSEAVNLEYSILSTMLSSSSSPSSSLSSSTPSHQLAAMTDLSMLENWQRQSAIEAMANSLSQRGHNHQQLQRALLNQHQQQQQQQQQQLQQQQQQGDNRSSGSGRSNKRKFPSNTPENVYANTKQPFNYTEGFHYLLRYVREKMDKEEMMRICRAMAMFRPSFIALIMNLTPEDLIFMETCFQRTVLEFEKLISFSGTPTVVWRRTGEIALVGKEFSLLTQWSREQLLGQPGSNGKKSYIYELMDNQSAVEYWEKFSTHAFENTEQTVMTTCILLSPTQRVVPCTFCFTIKRDIFDIPLAIVGNFLPILS</sequence>